<sequence>MEFSKSIGEIKEVAENRREDKIECSKETLDKIKSILNIEKKDMGQGETPDNKNTNELKNNFKNLIDKYFTDKEVNQENTKLNDSSDLNETQDTSEYAENETNGKSELARTPENHGHWTGERGNSKWIPDEDYVPPEKSSNPDKPYSNPDHLTWGEILKKYGIDGIRFKDGFPDFSEVSKGNVQIEGFETGGNTEKNRNFKKADIELAKQRGCSPEEVKKWREENNYTWHECEDKKTMQKVPNEIHANVPHDGGRSQRD</sequence>
<evidence type="ECO:0008006" key="4">
    <source>
        <dbReference type="Google" id="ProtNLM"/>
    </source>
</evidence>
<feature type="compositionally biased region" description="Basic and acidic residues" evidence="1">
    <location>
        <begin position="101"/>
        <end position="123"/>
    </location>
</feature>
<dbReference type="EMBL" id="QSHM01000001">
    <property type="protein sequence ID" value="RHC15260.1"/>
    <property type="molecule type" value="Genomic_DNA"/>
</dbReference>
<comment type="caution">
    <text evidence="2">The sequence shown here is derived from an EMBL/GenBank/DDBJ whole genome shotgun (WGS) entry which is preliminary data.</text>
</comment>
<evidence type="ECO:0000313" key="2">
    <source>
        <dbReference type="EMBL" id="RHC15260.1"/>
    </source>
</evidence>
<evidence type="ECO:0000256" key="1">
    <source>
        <dbReference type="SAM" id="MobiDB-lite"/>
    </source>
</evidence>
<reference evidence="2 3" key="1">
    <citation type="submission" date="2018-08" db="EMBL/GenBank/DDBJ databases">
        <title>A genome reference for cultivated species of the human gut microbiota.</title>
        <authorList>
            <person name="Zou Y."/>
            <person name="Xue W."/>
            <person name="Luo G."/>
        </authorList>
    </citation>
    <scope>NUCLEOTIDE SEQUENCE [LARGE SCALE GENOMIC DNA]</scope>
    <source>
        <strain evidence="2 3">AM37-3BH</strain>
    </source>
</reference>
<gene>
    <name evidence="2" type="ORF">DW858_00010</name>
</gene>
<name>A0A413Z1M2_9FIRM</name>
<feature type="region of interest" description="Disordered" evidence="1">
    <location>
        <begin position="237"/>
        <end position="258"/>
    </location>
</feature>
<feature type="compositionally biased region" description="Polar residues" evidence="1">
    <location>
        <begin position="76"/>
        <end position="100"/>
    </location>
</feature>
<feature type="region of interest" description="Disordered" evidence="1">
    <location>
        <begin position="40"/>
        <end position="59"/>
    </location>
</feature>
<protein>
    <recommendedName>
        <fullName evidence="4">HNH endonuclease</fullName>
    </recommendedName>
</protein>
<feature type="compositionally biased region" description="Basic and acidic residues" evidence="1">
    <location>
        <begin position="40"/>
        <end position="55"/>
    </location>
</feature>
<dbReference type="Pfam" id="PF12639">
    <property type="entry name" value="Colicin-DNase"/>
    <property type="match status" value="1"/>
</dbReference>
<dbReference type="AlphaFoldDB" id="A0A413Z1M2"/>
<dbReference type="RefSeq" id="WP_118362209.1">
    <property type="nucleotide sequence ID" value="NZ_QSHM01000001.1"/>
</dbReference>
<dbReference type="Proteomes" id="UP000285844">
    <property type="component" value="Unassembled WGS sequence"/>
</dbReference>
<evidence type="ECO:0000313" key="3">
    <source>
        <dbReference type="Proteomes" id="UP000285844"/>
    </source>
</evidence>
<organism evidence="2 3">
    <name type="scientific">Lachnospira eligens</name>
    <dbReference type="NCBI Taxonomy" id="39485"/>
    <lineage>
        <taxon>Bacteria</taxon>
        <taxon>Bacillati</taxon>
        <taxon>Bacillota</taxon>
        <taxon>Clostridia</taxon>
        <taxon>Lachnospirales</taxon>
        <taxon>Lachnospiraceae</taxon>
        <taxon>Lachnospira</taxon>
    </lineage>
</organism>
<feature type="region of interest" description="Disordered" evidence="1">
    <location>
        <begin position="72"/>
        <end position="149"/>
    </location>
</feature>
<accession>A0A413Z1M2</accession>
<proteinExistence type="predicted"/>